<evidence type="ECO:0000259" key="1">
    <source>
        <dbReference type="Pfam" id="PF13701"/>
    </source>
</evidence>
<gene>
    <name evidence="2" type="ORF">H1D44_20115</name>
    <name evidence="3" type="ORF">HOP48_20295</name>
</gene>
<name>A0A7V9W506_9GAMM</name>
<comment type="caution">
    <text evidence="2">The sequence shown here is derived from an EMBL/GenBank/DDBJ whole genome shotgun (WGS) entry which is preliminary data.</text>
</comment>
<dbReference type="InterPro" id="IPR025668">
    <property type="entry name" value="Tnp_DDE_dom"/>
</dbReference>
<dbReference type="EMBL" id="JACEFT010000053">
    <property type="protein sequence ID" value="MBA2781183.1"/>
    <property type="molecule type" value="Genomic_DNA"/>
</dbReference>
<dbReference type="Proteomes" id="UP000814353">
    <property type="component" value="Unassembled WGS sequence"/>
</dbReference>
<reference evidence="2 4" key="2">
    <citation type="submission" date="2020-07" db="EMBL/GenBank/DDBJ databases">
        <title>Identification of Halomonas strains.</title>
        <authorList>
            <person name="Xiao Z."/>
            <person name="Shen J."/>
        </authorList>
    </citation>
    <scope>NUCLEOTIDE SEQUENCE [LARGE SCALE GENOMIC DNA]</scope>
    <source>
        <strain evidence="2 4">DSM 17331</strain>
    </source>
</reference>
<evidence type="ECO:0000313" key="2">
    <source>
        <dbReference type="EMBL" id="MBA2781183.1"/>
    </source>
</evidence>
<sequence length="106" mass="12365">MICDTSFRDSRNTSGWLRLTQTISRDDKQEQTARTALCHRLGPLHGSPQWLYDHRYCPHGDTESRIKEQQWLFSDRTSCHDWSPNQYRLLLAGLAYFLWNGCAGCS</sequence>
<dbReference type="Pfam" id="PF13701">
    <property type="entry name" value="DDE_Tnp_1_4"/>
    <property type="match status" value="1"/>
</dbReference>
<proteinExistence type="predicted"/>
<evidence type="ECO:0000313" key="5">
    <source>
        <dbReference type="Proteomes" id="UP000814353"/>
    </source>
</evidence>
<organism evidence="2 4">
    <name type="scientific">Billgrantia kenyensis</name>
    <dbReference type="NCBI Taxonomy" id="321266"/>
    <lineage>
        <taxon>Bacteria</taxon>
        <taxon>Pseudomonadati</taxon>
        <taxon>Pseudomonadota</taxon>
        <taxon>Gammaproteobacteria</taxon>
        <taxon>Oceanospirillales</taxon>
        <taxon>Halomonadaceae</taxon>
        <taxon>Billgrantia</taxon>
    </lineage>
</organism>
<protein>
    <submittedName>
        <fullName evidence="2">Transposase</fullName>
    </submittedName>
</protein>
<keyword evidence="5" id="KW-1185">Reference proteome</keyword>
<dbReference type="Proteomes" id="UP000518091">
    <property type="component" value="Unassembled WGS sequence"/>
</dbReference>
<evidence type="ECO:0000313" key="3">
    <source>
        <dbReference type="EMBL" id="MCG6663865.1"/>
    </source>
</evidence>
<dbReference type="EMBL" id="JABFUB010000040">
    <property type="protein sequence ID" value="MCG6663865.1"/>
    <property type="molecule type" value="Genomic_DNA"/>
</dbReference>
<feature type="domain" description="Transposase DDE" evidence="1">
    <location>
        <begin position="15"/>
        <end position="100"/>
    </location>
</feature>
<evidence type="ECO:0000313" key="4">
    <source>
        <dbReference type="Proteomes" id="UP000518091"/>
    </source>
</evidence>
<reference evidence="3 5" key="1">
    <citation type="submission" date="2020-05" db="EMBL/GenBank/DDBJ databases">
        <title>Comparative genomic analysis of denitrifying bacteria from Halomonas genus.</title>
        <authorList>
            <person name="Wang L."/>
            <person name="Shao Z."/>
        </authorList>
    </citation>
    <scope>NUCLEOTIDE SEQUENCE [LARGE SCALE GENOMIC DNA]</scope>
    <source>
        <strain evidence="3 5">DSM 17331</strain>
    </source>
</reference>
<accession>A0A7V9W506</accession>
<dbReference type="AlphaFoldDB" id="A0A7V9W506"/>